<evidence type="ECO:0000313" key="9">
    <source>
        <dbReference type="Proteomes" id="UP000623681"/>
    </source>
</evidence>
<feature type="transmembrane region" description="Helical" evidence="7">
    <location>
        <begin position="7"/>
        <end position="26"/>
    </location>
</feature>
<evidence type="ECO:0000256" key="7">
    <source>
        <dbReference type="SAM" id="Phobius"/>
    </source>
</evidence>
<gene>
    <name evidence="8" type="ORF">JK634_18485</name>
</gene>
<dbReference type="Pfam" id="PF04011">
    <property type="entry name" value="LemA"/>
    <property type="match status" value="1"/>
</dbReference>
<evidence type="ECO:0000256" key="2">
    <source>
        <dbReference type="ARBA" id="ARBA00008854"/>
    </source>
</evidence>
<dbReference type="Proteomes" id="UP000623681">
    <property type="component" value="Unassembled WGS sequence"/>
</dbReference>
<dbReference type="InterPro" id="IPR023353">
    <property type="entry name" value="LemA-like_dom_sf"/>
</dbReference>
<dbReference type="Gene3D" id="1.20.1440.20">
    <property type="entry name" value="LemA-like domain"/>
    <property type="match status" value="1"/>
</dbReference>
<evidence type="ECO:0000313" key="8">
    <source>
        <dbReference type="EMBL" id="MBL4933774.1"/>
    </source>
</evidence>
<keyword evidence="3 7" id="KW-0812">Transmembrane</keyword>
<evidence type="ECO:0000256" key="1">
    <source>
        <dbReference type="ARBA" id="ARBA00004167"/>
    </source>
</evidence>
<proteinExistence type="inferred from homology"/>
<keyword evidence="4 7" id="KW-1133">Transmembrane helix</keyword>
<dbReference type="PANTHER" id="PTHR34478">
    <property type="entry name" value="PROTEIN LEMA"/>
    <property type="match status" value="1"/>
</dbReference>
<dbReference type="AlphaFoldDB" id="A0A937FHD1"/>
<protein>
    <submittedName>
        <fullName evidence="8">LemA family protein</fullName>
    </submittedName>
</protein>
<comment type="similarity">
    <text evidence="2">Belongs to the LemA family.</text>
</comment>
<keyword evidence="9" id="KW-1185">Reference proteome</keyword>
<accession>A0A937FHD1</accession>
<evidence type="ECO:0000256" key="5">
    <source>
        <dbReference type="ARBA" id="ARBA00023136"/>
    </source>
</evidence>
<evidence type="ECO:0000256" key="3">
    <source>
        <dbReference type="ARBA" id="ARBA00022692"/>
    </source>
</evidence>
<sequence length="189" mass="21272">MKKISSLLIPIIIIIAVIAILGGTYITSYNKLISKDQKVASNFSQVDNQLQRRNDLIPNLVETVKGYTSHEEKVFTDIANARMKIAGTSSPAMKAQGDAELTTALRSLNVIVENYPVLKANENFMRLQDELAGTENRIAVARKDYNDSVQDFNSYKKRFFVNMFFGSKYPDKEYFKATQGATEVPKVTF</sequence>
<comment type="subcellular location">
    <subcellularLocation>
        <location evidence="1">Membrane</location>
        <topology evidence="1">Single-pass membrane protein</topology>
    </subcellularLocation>
</comment>
<keyword evidence="6" id="KW-0175">Coiled coil</keyword>
<dbReference type="GO" id="GO:0016020">
    <property type="term" value="C:membrane"/>
    <property type="evidence" value="ECO:0007669"/>
    <property type="project" value="UniProtKB-SubCell"/>
</dbReference>
<dbReference type="InterPro" id="IPR007156">
    <property type="entry name" value="MamQ_LemA"/>
</dbReference>
<name>A0A937FHD1_9CLOT</name>
<evidence type="ECO:0000256" key="4">
    <source>
        <dbReference type="ARBA" id="ARBA00022989"/>
    </source>
</evidence>
<dbReference type="PANTHER" id="PTHR34478:SF2">
    <property type="entry name" value="MEMBRANE PROTEIN"/>
    <property type="match status" value="1"/>
</dbReference>
<dbReference type="SUPFAM" id="SSF140478">
    <property type="entry name" value="LemA-like"/>
    <property type="match status" value="1"/>
</dbReference>
<keyword evidence="5 7" id="KW-0472">Membrane</keyword>
<comment type="caution">
    <text evidence="8">The sequence shown here is derived from an EMBL/GenBank/DDBJ whole genome shotgun (WGS) entry which is preliminary data.</text>
</comment>
<dbReference type="RefSeq" id="WP_202769231.1">
    <property type="nucleotide sequence ID" value="NZ_JAESWA010000027.1"/>
</dbReference>
<organism evidence="8 9">
    <name type="scientific">Clostridium paridis</name>
    <dbReference type="NCBI Taxonomy" id="2803863"/>
    <lineage>
        <taxon>Bacteria</taxon>
        <taxon>Bacillati</taxon>
        <taxon>Bacillota</taxon>
        <taxon>Clostridia</taxon>
        <taxon>Eubacteriales</taxon>
        <taxon>Clostridiaceae</taxon>
        <taxon>Clostridium</taxon>
    </lineage>
</organism>
<feature type="coiled-coil region" evidence="6">
    <location>
        <begin position="117"/>
        <end position="144"/>
    </location>
</feature>
<dbReference type="EMBL" id="JAESWA010000027">
    <property type="protein sequence ID" value="MBL4933774.1"/>
    <property type="molecule type" value="Genomic_DNA"/>
</dbReference>
<reference evidence="8" key="1">
    <citation type="submission" date="2021-01" db="EMBL/GenBank/DDBJ databases">
        <title>Genome public.</title>
        <authorList>
            <person name="Liu C."/>
            <person name="Sun Q."/>
        </authorList>
    </citation>
    <scope>NUCLEOTIDE SEQUENCE</scope>
    <source>
        <strain evidence="8">YIM B02565</strain>
    </source>
</reference>
<evidence type="ECO:0000256" key="6">
    <source>
        <dbReference type="SAM" id="Coils"/>
    </source>
</evidence>